<keyword evidence="1 4" id="KW-0808">Transferase</keyword>
<dbReference type="CDD" id="cd04301">
    <property type="entry name" value="NAT_SF"/>
    <property type="match status" value="1"/>
</dbReference>
<reference evidence="4 5" key="1">
    <citation type="journal article" date="1994" name="Int. J. Syst. Bacteriol.">
        <title>Phylogenetic positions of novel aerobic, bacteriochlorophyll a-containing bacteria and description of Roseococcus thiosulfatophilus gen. nov., sp. nov., Erythromicrobium ramosum gen. nov., sp. nov., and Erythrobacter litoralis sp. nov.</title>
        <authorList>
            <person name="Yurkov V."/>
            <person name="Stackebrandt E."/>
            <person name="Holmes A."/>
            <person name="Fuerst J.A."/>
            <person name="Hugenholtz P."/>
            <person name="Golecki J."/>
            <person name="Gad'on N."/>
            <person name="Gorlenko V.M."/>
            <person name="Kompantseva E.I."/>
            <person name="Drews G."/>
        </authorList>
    </citation>
    <scope>NUCLEOTIDE SEQUENCE [LARGE SCALE GENOMIC DNA]</scope>
    <source>
        <strain evidence="4 5">KR-99</strain>
    </source>
</reference>
<dbReference type="SUPFAM" id="SSF55729">
    <property type="entry name" value="Acyl-CoA N-acyltransferases (Nat)"/>
    <property type="match status" value="1"/>
</dbReference>
<dbReference type="RefSeq" id="WP_181267450.1">
    <property type="nucleotide sequence ID" value="NZ_BAAAGB010000001.1"/>
</dbReference>
<dbReference type="InterPro" id="IPR016181">
    <property type="entry name" value="Acyl_CoA_acyltransferase"/>
</dbReference>
<protein>
    <submittedName>
        <fullName evidence="4">GNAT family acetyltransferase</fullName>
        <ecNumber evidence="4">2.3.1.-</ecNumber>
    </submittedName>
</protein>
<dbReference type="NCBIfam" id="NF002959">
    <property type="entry name" value="PRK03624.1"/>
    <property type="match status" value="1"/>
</dbReference>
<sequence>MPVTIRRFQLADFDGVDALWTACFPDDPPHNRAAVAIPQKLAFQPDLFWVAEDEARIVGSIMAGYDGHRGWLYSVAVLPLAQRGGLGSRLVRTAEQALQALGCSKVNLQVRDTNEAVAAFYARLGYAQEPRISMGRRLTP</sequence>
<dbReference type="PROSITE" id="PS51186">
    <property type="entry name" value="GNAT"/>
    <property type="match status" value="1"/>
</dbReference>
<accession>A0A7V8RE06</accession>
<proteinExistence type="predicted"/>
<keyword evidence="2 4" id="KW-0012">Acyltransferase</keyword>
<dbReference type="InterPro" id="IPR000182">
    <property type="entry name" value="GNAT_dom"/>
</dbReference>
<dbReference type="InterPro" id="IPR050832">
    <property type="entry name" value="Bact_Acetyltransf"/>
</dbReference>
<evidence type="ECO:0000259" key="3">
    <source>
        <dbReference type="PROSITE" id="PS51186"/>
    </source>
</evidence>
<evidence type="ECO:0000313" key="4">
    <source>
        <dbReference type="EMBL" id="MBA1374755.1"/>
    </source>
</evidence>
<feature type="domain" description="N-acetyltransferase" evidence="3">
    <location>
        <begin position="3"/>
        <end position="140"/>
    </location>
</feature>
<organism evidence="4 5">
    <name type="scientific">Sphingomonas ursincola</name>
    <dbReference type="NCBI Taxonomy" id="56361"/>
    <lineage>
        <taxon>Bacteria</taxon>
        <taxon>Pseudomonadati</taxon>
        <taxon>Pseudomonadota</taxon>
        <taxon>Alphaproteobacteria</taxon>
        <taxon>Sphingomonadales</taxon>
        <taxon>Sphingomonadaceae</taxon>
        <taxon>Sphingomonas</taxon>
    </lineage>
</organism>
<dbReference type="PANTHER" id="PTHR43877">
    <property type="entry name" value="AMINOALKYLPHOSPHONATE N-ACETYLTRANSFERASE-RELATED-RELATED"/>
    <property type="match status" value="1"/>
</dbReference>
<comment type="caution">
    <text evidence="4">The sequence shown here is derived from an EMBL/GenBank/DDBJ whole genome shotgun (WGS) entry which is preliminary data.</text>
</comment>
<dbReference type="EMBL" id="VDES01000002">
    <property type="protein sequence ID" value="MBA1374755.1"/>
    <property type="molecule type" value="Genomic_DNA"/>
</dbReference>
<dbReference type="Gene3D" id="3.40.630.30">
    <property type="match status" value="1"/>
</dbReference>
<name>A0A7V8RE06_9SPHN</name>
<dbReference type="AlphaFoldDB" id="A0A7V8RE06"/>
<evidence type="ECO:0000256" key="2">
    <source>
        <dbReference type="ARBA" id="ARBA00023315"/>
    </source>
</evidence>
<evidence type="ECO:0000313" key="5">
    <source>
        <dbReference type="Proteomes" id="UP000589292"/>
    </source>
</evidence>
<dbReference type="EC" id="2.3.1.-" evidence="4"/>
<dbReference type="Pfam" id="PF00583">
    <property type="entry name" value="Acetyltransf_1"/>
    <property type="match status" value="1"/>
</dbReference>
<keyword evidence="5" id="KW-1185">Reference proteome</keyword>
<gene>
    <name evidence="4" type="ORF">FG486_10415</name>
</gene>
<evidence type="ECO:0000256" key="1">
    <source>
        <dbReference type="ARBA" id="ARBA00022679"/>
    </source>
</evidence>
<dbReference type="Proteomes" id="UP000589292">
    <property type="component" value="Unassembled WGS sequence"/>
</dbReference>
<dbReference type="GO" id="GO:0016747">
    <property type="term" value="F:acyltransferase activity, transferring groups other than amino-acyl groups"/>
    <property type="evidence" value="ECO:0007669"/>
    <property type="project" value="InterPro"/>
</dbReference>